<reference evidence="2 3" key="1">
    <citation type="journal article" date="2019" name="Int. J. Syst. Evol. Microbiol.">
        <title>The Global Catalogue of Microorganisms (GCM) 10K type strain sequencing project: providing services to taxonomists for standard genome sequencing and annotation.</title>
        <authorList>
            <consortium name="The Broad Institute Genomics Platform"/>
            <consortium name="The Broad Institute Genome Sequencing Center for Infectious Disease"/>
            <person name="Wu L."/>
            <person name="Ma J."/>
        </authorList>
    </citation>
    <scope>NUCLEOTIDE SEQUENCE [LARGE SCALE GENOMIC DNA]</scope>
    <source>
        <strain evidence="2 3">JCM 17504</strain>
    </source>
</reference>
<gene>
    <name evidence="2" type="ORF">GCM10025751_36160</name>
</gene>
<dbReference type="Proteomes" id="UP001501729">
    <property type="component" value="Unassembled WGS sequence"/>
</dbReference>
<dbReference type="GeneID" id="68614520"/>
<keyword evidence="1" id="KW-0175">Coiled coil</keyword>
<name>A0AAV3UKR6_9EURY</name>
<dbReference type="EMBL" id="BAABKX010000015">
    <property type="protein sequence ID" value="GAA5055932.1"/>
    <property type="molecule type" value="Genomic_DNA"/>
</dbReference>
<evidence type="ECO:0000313" key="2">
    <source>
        <dbReference type="EMBL" id="GAA5055932.1"/>
    </source>
</evidence>
<comment type="caution">
    <text evidence="2">The sequence shown here is derived from an EMBL/GenBank/DDBJ whole genome shotgun (WGS) entry which is preliminary data.</text>
</comment>
<proteinExistence type="predicted"/>
<keyword evidence="3" id="KW-1185">Reference proteome</keyword>
<dbReference type="RefSeq" id="WP_227774262.1">
    <property type="nucleotide sequence ID" value="NZ_BAABKX010000015.1"/>
</dbReference>
<accession>A0AAV3UKR6</accession>
<evidence type="ECO:0000313" key="3">
    <source>
        <dbReference type="Proteomes" id="UP001501729"/>
    </source>
</evidence>
<protein>
    <submittedName>
        <fullName evidence="2">Uncharacterized protein</fullName>
    </submittedName>
</protein>
<sequence length="90" mass="10413">MALGTVRETVAVLRESRAAIWEGRAAIQEGRSELELRYKRRKRQVENVERVIELLRSDGPDTDVQRLFAAFSFGDDANRRDGYDTGRKMR</sequence>
<feature type="coiled-coil region" evidence="1">
    <location>
        <begin position="31"/>
        <end position="58"/>
    </location>
</feature>
<evidence type="ECO:0000256" key="1">
    <source>
        <dbReference type="SAM" id="Coils"/>
    </source>
</evidence>
<dbReference type="AlphaFoldDB" id="A0AAV3UKR6"/>
<organism evidence="2 3">
    <name type="scientific">Haladaptatus pallidirubidus</name>
    <dbReference type="NCBI Taxonomy" id="1008152"/>
    <lineage>
        <taxon>Archaea</taxon>
        <taxon>Methanobacteriati</taxon>
        <taxon>Methanobacteriota</taxon>
        <taxon>Stenosarchaea group</taxon>
        <taxon>Halobacteria</taxon>
        <taxon>Halobacteriales</taxon>
        <taxon>Haladaptataceae</taxon>
        <taxon>Haladaptatus</taxon>
    </lineage>
</organism>